<dbReference type="RefSeq" id="WP_406696117.1">
    <property type="nucleotide sequence ID" value="NZ_CP155447.1"/>
</dbReference>
<dbReference type="AlphaFoldDB" id="A0AAU7CDX4"/>
<gene>
    <name evidence="2" type="ORF">V5E97_34505</name>
</gene>
<sequence>MSAVKTLFLSVLILSVTGSVALAEPMISNGEGSWSFWSSGGNAVTPTTARPAPPVAPPAPVTPPKPVPVAAPVFTPPPSPPATPSISRFSSSIPAGGKADAYLNFSSGPYPEANVMTTGGAQPWFTSPVLTKYFGGQTPNSEQQAEFTNSVLDHVNQTFQLSGGLAPKITLDPTIPTNHTLSVVSGTSYGPNPNAIGITNVGNNGFSFIDKLSYGSTLDELEWAVAHNVSHELMHAFGVGGHDDQSGDYLDAASAKWEMLTSPSTRFSDAAIADMRSKAFAPNSGGFMSGLELEGDLEILAPPVPEPATWALWGLVVSAAVVQRRRQSRRKTN</sequence>
<accession>A0AAU7CDX4</accession>
<keyword evidence="1" id="KW-0732">Signal</keyword>
<evidence type="ECO:0000256" key="1">
    <source>
        <dbReference type="SAM" id="SignalP"/>
    </source>
</evidence>
<reference evidence="2" key="1">
    <citation type="submission" date="2024-05" db="EMBL/GenBank/DDBJ databases">
        <title>Planctomycetes of the genus Singulisphaera possess chitinolytic capabilities.</title>
        <authorList>
            <person name="Ivanova A."/>
        </authorList>
    </citation>
    <scope>NUCLEOTIDE SEQUENCE</scope>
    <source>
        <strain evidence="2">Ch08T</strain>
    </source>
</reference>
<dbReference type="EMBL" id="CP155447">
    <property type="protein sequence ID" value="XBH03385.1"/>
    <property type="molecule type" value="Genomic_DNA"/>
</dbReference>
<feature type="signal peptide" evidence="1">
    <location>
        <begin position="1"/>
        <end position="23"/>
    </location>
</feature>
<feature type="chain" id="PRO_5043436729" description="PEP-CTERM sorting domain-containing protein" evidence="1">
    <location>
        <begin position="24"/>
        <end position="333"/>
    </location>
</feature>
<organism evidence="2">
    <name type="scientific">Singulisphaera sp. Ch08</name>
    <dbReference type="NCBI Taxonomy" id="3120278"/>
    <lineage>
        <taxon>Bacteria</taxon>
        <taxon>Pseudomonadati</taxon>
        <taxon>Planctomycetota</taxon>
        <taxon>Planctomycetia</taxon>
        <taxon>Isosphaerales</taxon>
        <taxon>Isosphaeraceae</taxon>
        <taxon>Singulisphaera</taxon>
    </lineage>
</organism>
<proteinExistence type="predicted"/>
<evidence type="ECO:0000313" key="2">
    <source>
        <dbReference type="EMBL" id="XBH03385.1"/>
    </source>
</evidence>
<protein>
    <recommendedName>
        <fullName evidence="3">PEP-CTERM sorting domain-containing protein</fullName>
    </recommendedName>
</protein>
<evidence type="ECO:0008006" key="3">
    <source>
        <dbReference type="Google" id="ProtNLM"/>
    </source>
</evidence>
<name>A0AAU7CDX4_9BACT</name>